<keyword evidence="2" id="KW-1185">Reference proteome</keyword>
<evidence type="ECO:0000313" key="2">
    <source>
        <dbReference type="Proteomes" id="UP001283361"/>
    </source>
</evidence>
<evidence type="ECO:0000313" key="1">
    <source>
        <dbReference type="EMBL" id="KAK3756745.1"/>
    </source>
</evidence>
<comment type="caution">
    <text evidence="1">The sequence shown here is derived from an EMBL/GenBank/DDBJ whole genome shotgun (WGS) entry which is preliminary data.</text>
</comment>
<organism evidence="1 2">
    <name type="scientific">Elysia crispata</name>
    <name type="common">lettuce slug</name>
    <dbReference type="NCBI Taxonomy" id="231223"/>
    <lineage>
        <taxon>Eukaryota</taxon>
        <taxon>Metazoa</taxon>
        <taxon>Spiralia</taxon>
        <taxon>Lophotrochozoa</taxon>
        <taxon>Mollusca</taxon>
        <taxon>Gastropoda</taxon>
        <taxon>Heterobranchia</taxon>
        <taxon>Euthyneura</taxon>
        <taxon>Panpulmonata</taxon>
        <taxon>Sacoglossa</taxon>
        <taxon>Placobranchoidea</taxon>
        <taxon>Plakobranchidae</taxon>
        <taxon>Elysia</taxon>
    </lineage>
</organism>
<name>A0AAE0YTP0_9GAST</name>
<dbReference type="Proteomes" id="UP001283361">
    <property type="component" value="Unassembled WGS sequence"/>
</dbReference>
<sequence length="157" mass="17917">MKWYPRPAYNKSVLHLQRCLGKKNSSGCLHPKGQNSSPNWPAIDRRSINQRHENTDYDRTYPLRSRCYLQLPTSSSDSSGIFYLIFLIYAYCHGKACQVSAYDGSLMVVKARLKDNKLPLVGNGLIVTTPALSNGEYKTMNWFNIYPCLNLHLGARR</sequence>
<proteinExistence type="predicted"/>
<dbReference type="EMBL" id="JAWDGP010005477">
    <property type="protein sequence ID" value="KAK3756745.1"/>
    <property type="molecule type" value="Genomic_DNA"/>
</dbReference>
<accession>A0AAE0YTP0</accession>
<dbReference type="AlphaFoldDB" id="A0AAE0YTP0"/>
<protein>
    <submittedName>
        <fullName evidence="1">Uncharacterized protein</fullName>
    </submittedName>
</protein>
<gene>
    <name evidence="1" type="ORF">RRG08_018467</name>
</gene>
<reference evidence="1" key="1">
    <citation type="journal article" date="2023" name="G3 (Bethesda)">
        <title>A reference genome for the long-term kleptoplast-retaining sea slug Elysia crispata morphotype clarki.</title>
        <authorList>
            <person name="Eastman K.E."/>
            <person name="Pendleton A.L."/>
            <person name="Shaikh M.A."/>
            <person name="Suttiyut T."/>
            <person name="Ogas R."/>
            <person name="Tomko P."/>
            <person name="Gavelis G."/>
            <person name="Widhalm J.R."/>
            <person name="Wisecaver J.H."/>
        </authorList>
    </citation>
    <scope>NUCLEOTIDE SEQUENCE</scope>
    <source>
        <strain evidence="1">ECLA1</strain>
    </source>
</reference>